<dbReference type="AlphaFoldDB" id="A0A433QBL1"/>
<dbReference type="EMBL" id="RBNJ01008881">
    <property type="protein sequence ID" value="RUS27190.1"/>
    <property type="molecule type" value="Genomic_DNA"/>
</dbReference>
<evidence type="ECO:0000313" key="1">
    <source>
        <dbReference type="EMBL" id="RUS27190.1"/>
    </source>
</evidence>
<organism evidence="1 2">
    <name type="scientific">Jimgerdemannia flammicorona</name>
    <dbReference type="NCBI Taxonomy" id="994334"/>
    <lineage>
        <taxon>Eukaryota</taxon>
        <taxon>Fungi</taxon>
        <taxon>Fungi incertae sedis</taxon>
        <taxon>Mucoromycota</taxon>
        <taxon>Mucoromycotina</taxon>
        <taxon>Endogonomycetes</taxon>
        <taxon>Endogonales</taxon>
        <taxon>Endogonaceae</taxon>
        <taxon>Jimgerdemannia</taxon>
    </lineage>
</organism>
<name>A0A433QBL1_9FUNG</name>
<proteinExistence type="predicted"/>
<dbReference type="Proteomes" id="UP000274822">
    <property type="component" value="Unassembled WGS sequence"/>
</dbReference>
<protein>
    <submittedName>
        <fullName evidence="1">Uncharacterized protein</fullName>
    </submittedName>
</protein>
<sequence length="66" mass="7304">MPCSYRTAANGASRSKLFGAQQVISELTAFLARTAAQRSVLSRSTSQTMGKWTLPFHYSAEWVVLH</sequence>
<comment type="caution">
    <text evidence="1">The sequence shown here is derived from an EMBL/GenBank/DDBJ whole genome shotgun (WGS) entry which is preliminary data.</text>
</comment>
<keyword evidence="2" id="KW-1185">Reference proteome</keyword>
<evidence type="ECO:0000313" key="2">
    <source>
        <dbReference type="Proteomes" id="UP000274822"/>
    </source>
</evidence>
<gene>
    <name evidence="1" type="ORF">BC938DRAFT_483608</name>
</gene>
<accession>A0A433QBL1</accession>
<reference evidence="1 2" key="1">
    <citation type="journal article" date="2018" name="New Phytol.">
        <title>Phylogenomics of Endogonaceae and evolution of mycorrhizas within Mucoromycota.</title>
        <authorList>
            <person name="Chang Y."/>
            <person name="Desiro A."/>
            <person name="Na H."/>
            <person name="Sandor L."/>
            <person name="Lipzen A."/>
            <person name="Clum A."/>
            <person name="Barry K."/>
            <person name="Grigoriev I.V."/>
            <person name="Martin F.M."/>
            <person name="Stajich J.E."/>
            <person name="Smith M.E."/>
            <person name="Bonito G."/>
            <person name="Spatafora J.W."/>
        </authorList>
    </citation>
    <scope>NUCLEOTIDE SEQUENCE [LARGE SCALE GENOMIC DNA]</scope>
    <source>
        <strain evidence="1 2">AD002</strain>
    </source>
</reference>